<comment type="caution">
    <text evidence="10">The sequence shown here is derived from an EMBL/GenBank/DDBJ whole genome shotgun (WGS) entry which is preliminary data.</text>
</comment>
<dbReference type="Gene3D" id="3.40.50.300">
    <property type="entry name" value="P-loop containing nucleotide triphosphate hydrolases"/>
    <property type="match status" value="1"/>
</dbReference>
<keyword evidence="11" id="KW-1185">Reference proteome</keyword>
<dbReference type="SMART" id="SM00382">
    <property type="entry name" value="AAA"/>
    <property type="match status" value="1"/>
</dbReference>
<dbReference type="GO" id="GO:0089705">
    <property type="term" value="P:protein localization to outer membrane"/>
    <property type="evidence" value="ECO:0007669"/>
    <property type="project" value="TreeGrafter"/>
</dbReference>
<evidence type="ECO:0000256" key="7">
    <source>
        <dbReference type="ARBA" id="ARBA00023136"/>
    </source>
</evidence>
<keyword evidence="1 8" id="KW-0813">Transport</keyword>
<dbReference type="RefSeq" id="WP_163083611.1">
    <property type="nucleotide sequence ID" value="NZ_JAAAWN010000002.1"/>
</dbReference>
<dbReference type="NCBIfam" id="TIGR02211">
    <property type="entry name" value="LolD_lipo_ex"/>
    <property type="match status" value="1"/>
</dbReference>
<protein>
    <recommendedName>
        <fullName evidence="8">Lipoprotein-releasing system ATP-binding protein LolD</fullName>
        <ecNumber evidence="8">7.6.2.-</ecNumber>
    </recommendedName>
</protein>
<evidence type="ECO:0000313" key="10">
    <source>
        <dbReference type="EMBL" id="NDV90021.1"/>
    </source>
</evidence>
<sequence>MQDVLYCQHISKTYNDAGNTTPVLHDISLAIHGGEHVAILGSSGSGKSTLLHLLAGLDSPSEGDVYFLGENLASLSPSQLAELRNKKMGFIYQFHHLLAEFTALENVAMPLRIGGMSAEKANEKAAQLLNDVGLSHRREHMPSALSGGERQRVAIARALVNNPTVVLADEPTGNLDDSTGEQIYQLLKKLSKEKQTAFVVVTHDTSLAARMDRVLSIKDGELLANQTGR</sequence>
<evidence type="ECO:0000256" key="8">
    <source>
        <dbReference type="RuleBase" id="RU367068"/>
    </source>
</evidence>
<evidence type="ECO:0000259" key="9">
    <source>
        <dbReference type="PROSITE" id="PS50893"/>
    </source>
</evidence>
<reference evidence="10 11" key="1">
    <citation type="submission" date="2020-01" db="EMBL/GenBank/DDBJ databases">
        <authorList>
            <person name="Chen J."/>
            <person name="Zhu S."/>
            <person name="Yang J."/>
        </authorList>
    </citation>
    <scope>NUCLEOTIDE SEQUENCE [LARGE SCALE GENOMIC DNA]</scope>
    <source>
        <strain evidence="10 11">345S023</strain>
    </source>
</reference>
<proteinExistence type="inferred from homology"/>
<name>A0A7X5LIK9_9ALTE</name>
<dbReference type="PANTHER" id="PTHR24220">
    <property type="entry name" value="IMPORT ATP-BINDING PROTEIN"/>
    <property type="match status" value="1"/>
</dbReference>
<dbReference type="InterPro" id="IPR015854">
    <property type="entry name" value="ABC_transpr_LolD-like"/>
</dbReference>
<dbReference type="GO" id="GO:0005524">
    <property type="term" value="F:ATP binding"/>
    <property type="evidence" value="ECO:0007669"/>
    <property type="project" value="UniProtKB-UniRule"/>
</dbReference>
<comment type="subcellular location">
    <subcellularLocation>
        <location evidence="8">Cell inner membrane</location>
        <topology evidence="8">Peripheral membrane protein</topology>
    </subcellularLocation>
</comment>
<dbReference type="PROSITE" id="PS50893">
    <property type="entry name" value="ABC_TRANSPORTER_2"/>
    <property type="match status" value="1"/>
</dbReference>
<keyword evidence="4 8" id="KW-0547">Nucleotide-binding</keyword>
<accession>A0A7X5LIK9</accession>
<evidence type="ECO:0000256" key="2">
    <source>
        <dbReference type="ARBA" id="ARBA00022475"/>
    </source>
</evidence>
<dbReference type="InterPro" id="IPR017871">
    <property type="entry name" value="ABC_transporter-like_CS"/>
</dbReference>
<comment type="function">
    <text evidence="8">Part of the ABC transporter complex LolCDE involved in the translocation of mature outer membrane-directed lipoproteins, from the inner membrane to the periplasmic chaperone, LolA. Responsible for the formation of the LolA-lipoprotein complex in an ATP-dependent manner.</text>
</comment>
<dbReference type="CDD" id="cd03255">
    <property type="entry name" value="ABC_MJ0796_LolCDE_FtsE"/>
    <property type="match status" value="1"/>
</dbReference>
<evidence type="ECO:0000256" key="3">
    <source>
        <dbReference type="ARBA" id="ARBA00022519"/>
    </source>
</evidence>
<keyword evidence="6 8" id="KW-1278">Translocase</keyword>
<dbReference type="EMBL" id="JAAAWN010000002">
    <property type="protein sequence ID" value="NDV90021.1"/>
    <property type="molecule type" value="Genomic_DNA"/>
</dbReference>
<comment type="subunit">
    <text evidence="8">The complex is composed of two ATP-binding proteins (LolD) and two transmembrane proteins (LolC and LolE).</text>
</comment>
<dbReference type="Pfam" id="PF00005">
    <property type="entry name" value="ABC_tran"/>
    <property type="match status" value="1"/>
</dbReference>
<dbReference type="GO" id="GO:0022857">
    <property type="term" value="F:transmembrane transporter activity"/>
    <property type="evidence" value="ECO:0007669"/>
    <property type="project" value="TreeGrafter"/>
</dbReference>
<comment type="similarity">
    <text evidence="8">Belongs to the ABC transporter superfamily. Lipoprotein translocase (TC 3.A.1.125) family.</text>
</comment>
<dbReference type="GO" id="GO:0044874">
    <property type="term" value="P:lipoprotein localization to outer membrane"/>
    <property type="evidence" value="ECO:0007669"/>
    <property type="project" value="TreeGrafter"/>
</dbReference>
<dbReference type="Proteomes" id="UP000470213">
    <property type="component" value="Unassembled WGS sequence"/>
</dbReference>
<dbReference type="PROSITE" id="PS00211">
    <property type="entry name" value="ABC_TRANSPORTER_1"/>
    <property type="match status" value="1"/>
</dbReference>
<dbReference type="InterPro" id="IPR003439">
    <property type="entry name" value="ABC_transporter-like_ATP-bd"/>
</dbReference>
<dbReference type="PANTHER" id="PTHR24220:SF689">
    <property type="entry name" value="LIPOPROTEIN-RELEASING SYSTEM ATP-BINDING PROTEIN LOLD"/>
    <property type="match status" value="1"/>
</dbReference>
<keyword evidence="3 8" id="KW-0997">Cell inner membrane</keyword>
<evidence type="ECO:0000256" key="5">
    <source>
        <dbReference type="ARBA" id="ARBA00022840"/>
    </source>
</evidence>
<gene>
    <name evidence="8 10" type="primary">lolD</name>
    <name evidence="10" type="ORF">GTH32_02285</name>
</gene>
<dbReference type="InterPro" id="IPR027417">
    <property type="entry name" value="P-loop_NTPase"/>
</dbReference>
<keyword evidence="2 8" id="KW-1003">Cell membrane</keyword>
<dbReference type="InterPro" id="IPR003593">
    <property type="entry name" value="AAA+_ATPase"/>
</dbReference>
<dbReference type="GO" id="GO:0005886">
    <property type="term" value="C:plasma membrane"/>
    <property type="evidence" value="ECO:0007669"/>
    <property type="project" value="UniProtKB-SubCell"/>
</dbReference>
<keyword evidence="10" id="KW-0449">Lipoprotein</keyword>
<evidence type="ECO:0000256" key="6">
    <source>
        <dbReference type="ARBA" id="ARBA00022967"/>
    </source>
</evidence>
<evidence type="ECO:0000256" key="4">
    <source>
        <dbReference type="ARBA" id="ARBA00022741"/>
    </source>
</evidence>
<keyword evidence="5 8" id="KW-0067">ATP-binding</keyword>
<dbReference type="AlphaFoldDB" id="A0A7X5LIK9"/>
<dbReference type="EC" id="7.6.2.-" evidence="8"/>
<dbReference type="GO" id="GO:0016887">
    <property type="term" value="F:ATP hydrolysis activity"/>
    <property type="evidence" value="ECO:0007669"/>
    <property type="project" value="InterPro"/>
</dbReference>
<dbReference type="SUPFAM" id="SSF52540">
    <property type="entry name" value="P-loop containing nucleoside triphosphate hydrolases"/>
    <property type="match status" value="1"/>
</dbReference>
<dbReference type="InterPro" id="IPR017911">
    <property type="entry name" value="MacB-like_ATP-bd"/>
</dbReference>
<evidence type="ECO:0000256" key="1">
    <source>
        <dbReference type="ARBA" id="ARBA00022448"/>
    </source>
</evidence>
<dbReference type="FunFam" id="3.40.50.300:FF:000230">
    <property type="entry name" value="Lipoprotein-releasing system ATP-binding protein LolD"/>
    <property type="match status" value="1"/>
</dbReference>
<keyword evidence="7 8" id="KW-0472">Membrane</keyword>
<organism evidence="10 11">
    <name type="scientific">Alteromonas profundi</name>
    <dbReference type="NCBI Taxonomy" id="2696062"/>
    <lineage>
        <taxon>Bacteria</taxon>
        <taxon>Pseudomonadati</taxon>
        <taxon>Pseudomonadota</taxon>
        <taxon>Gammaproteobacteria</taxon>
        <taxon>Alteromonadales</taxon>
        <taxon>Alteromonadaceae</taxon>
        <taxon>Alteromonas/Salinimonas group</taxon>
        <taxon>Alteromonas</taxon>
    </lineage>
</organism>
<feature type="domain" description="ABC transporter" evidence="9">
    <location>
        <begin position="5"/>
        <end position="229"/>
    </location>
</feature>
<evidence type="ECO:0000313" key="11">
    <source>
        <dbReference type="Proteomes" id="UP000470213"/>
    </source>
</evidence>
<dbReference type="InterPro" id="IPR011924">
    <property type="entry name" value="LolD_lipo_ATP-bd"/>
</dbReference>